<dbReference type="Gene3D" id="1.20.1250.20">
    <property type="entry name" value="MFS general substrate transporter like domains"/>
    <property type="match status" value="1"/>
</dbReference>
<evidence type="ECO:0000256" key="4">
    <source>
        <dbReference type="ARBA" id="ARBA00022692"/>
    </source>
</evidence>
<evidence type="ECO:0000256" key="10">
    <source>
        <dbReference type="SAM" id="Phobius"/>
    </source>
</evidence>
<evidence type="ECO:0000313" key="13">
    <source>
        <dbReference type="Proteomes" id="UP001168972"/>
    </source>
</evidence>
<dbReference type="SUPFAM" id="SSF103473">
    <property type="entry name" value="MFS general substrate transporter"/>
    <property type="match status" value="1"/>
</dbReference>
<dbReference type="EMBL" id="JAQQBR010000004">
    <property type="protein sequence ID" value="KAK0179194.1"/>
    <property type="molecule type" value="Genomic_DNA"/>
</dbReference>
<keyword evidence="2 8" id="KW-0813">Transport</keyword>
<keyword evidence="3" id="KW-1003">Cell membrane</keyword>
<keyword evidence="13" id="KW-1185">Reference proteome</keyword>
<dbReference type="GO" id="GO:1990539">
    <property type="term" value="P:fructose import across plasma membrane"/>
    <property type="evidence" value="ECO:0007669"/>
    <property type="project" value="UniProtKB-ARBA"/>
</dbReference>
<evidence type="ECO:0000256" key="1">
    <source>
        <dbReference type="ARBA" id="ARBA00004651"/>
    </source>
</evidence>
<protein>
    <recommendedName>
        <fullName evidence="11">Major facilitator superfamily (MFS) profile domain-containing protein</fullName>
    </recommendedName>
</protein>
<evidence type="ECO:0000256" key="9">
    <source>
        <dbReference type="SAM" id="MobiDB-lite"/>
    </source>
</evidence>
<evidence type="ECO:0000259" key="11">
    <source>
        <dbReference type="PROSITE" id="PS50850"/>
    </source>
</evidence>
<dbReference type="Proteomes" id="UP001168972">
    <property type="component" value="Unassembled WGS sequence"/>
</dbReference>
<feature type="transmembrane region" description="Helical" evidence="10">
    <location>
        <begin position="96"/>
        <end position="120"/>
    </location>
</feature>
<comment type="similarity">
    <text evidence="8">Belongs to the major facilitator superfamily. Sugar transporter (TC 2.A.1.1) family.</text>
</comment>
<keyword evidence="4 10" id="KW-0812">Transmembrane</keyword>
<evidence type="ECO:0000256" key="2">
    <source>
        <dbReference type="ARBA" id="ARBA00022448"/>
    </source>
</evidence>
<feature type="transmembrane region" description="Helical" evidence="10">
    <location>
        <begin position="219"/>
        <end position="240"/>
    </location>
</feature>
<dbReference type="PROSITE" id="PS00216">
    <property type="entry name" value="SUGAR_TRANSPORT_1"/>
    <property type="match status" value="1"/>
</dbReference>
<feature type="transmembrane region" description="Helical" evidence="10">
    <location>
        <begin position="154"/>
        <end position="176"/>
    </location>
</feature>
<feature type="domain" description="Major facilitator superfamily (MFS) profile" evidence="11">
    <location>
        <begin position="48"/>
        <end position="493"/>
    </location>
</feature>
<comment type="caution">
    <text evidence="12">The sequence shown here is derived from an EMBL/GenBank/DDBJ whole genome shotgun (WGS) entry which is preliminary data.</text>
</comment>
<keyword evidence="5 10" id="KW-1133">Transmembrane helix</keyword>
<feature type="transmembrane region" description="Helical" evidence="10">
    <location>
        <begin position="188"/>
        <end position="207"/>
    </location>
</feature>
<feature type="transmembrane region" description="Helical" evidence="10">
    <location>
        <begin position="373"/>
        <end position="395"/>
    </location>
</feature>
<feature type="transmembrane region" description="Helical" evidence="10">
    <location>
        <begin position="348"/>
        <end position="366"/>
    </location>
</feature>
<dbReference type="PROSITE" id="PS50850">
    <property type="entry name" value="MFS"/>
    <property type="match status" value="1"/>
</dbReference>
<dbReference type="PRINTS" id="PR00171">
    <property type="entry name" value="SUGRTRNSPORT"/>
</dbReference>
<dbReference type="InterPro" id="IPR005829">
    <property type="entry name" value="Sugar_transporter_CS"/>
</dbReference>
<gene>
    <name evidence="12" type="ORF">PV327_008008</name>
</gene>
<evidence type="ECO:0000256" key="3">
    <source>
        <dbReference type="ARBA" id="ARBA00022475"/>
    </source>
</evidence>
<dbReference type="GO" id="GO:0005886">
    <property type="term" value="C:plasma membrane"/>
    <property type="evidence" value="ECO:0007669"/>
    <property type="project" value="UniProtKB-SubCell"/>
</dbReference>
<name>A0AA39G1S4_MICHY</name>
<dbReference type="PANTHER" id="PTHR23503">
    <property type="entry name" value="SOLUTE CARRIER FAMILY 2"/>
    <property type="match status" value="1"/>
</dbReference>
<proteinExistence type="inferred from homology"/>
<dbReference type="InterPro" id="IPR045263">
    <property type="entry name" value="GLUT"/>
</dbReference>
<accession>A0AA39G1S4</accession>
<keyword evidence="7" id="KW-0325">Glycoprotein</keyword>
<keyword evidence="6 10" id="KW-0472">Membrane</keyword>
<organism evidence="12 13">
    <name type="scientific">Microctonus hyperodae</name>
    <name type="common">Parasitoid wasp</name>
    <dbReference type="NCBI Taxonomy" id="165561"/>
    <lineage>
        <taxon>Eukaryota</taxon>
        <taxon>Metazoa</taxon>
        <taxon>Ecdysozoa</taxon>
        <taxon>Arthropoda</taxon>
        <taxon>Hexapoda</taxon>
        <taxon>Insecta</taxon>
        <taxon>Pterygota</taxon>
        <taxon>Neoptera</taxon>
        <taxon>Endopterygota</taxon>
        <taxon>Hymenoptera</taxon>
        <taxon>Apocrita</taxon>
        <taxon>Ichneumonoidea</taxon>
        <taxon>Braconidae</taxon>
        <taxon>Euphorinae</taxon>
        <taxon>Microctonus</taxon>
    </lineage>
</organism>
<reference evidence="12" key="2">
    <citation type="submission" date="2023-03" db="EMBL/GenBank/DDBJ databases">
        <authorList>
            <person name="Inwood S.N."/>
            <person name="Skelly J.G."/>
            <person name="Guhlin J."/>
            <person name="Harrop T.W.R."/>
            <person name="Goldson S.G."/>
            <person name="Dearden P.K."/>
        </authorList>
    </citation>
    <scope>NUCLEOTIDE SEQUENCE</scope>
    <source>
        <strain evidence="12">Lincoln</strain>
        <tissue evidence="12">Whole body</tissue>
    </source>
</reference>
<evidence type="ECO:0000256" key="5">
    <source>
        <dbReference type="ARBA" id="ARBA00022989"/>
    </source>
</evidence>
<dbReference type="InterPro" id="IPR003663">
    <property type="entry name" value="Sugar/inositol_transpt"/>
</dbReference>
<evidence type="ECO:0000256" key="8">
    <source>
        <dbReference type="RuleBase" id="RU003346"/>
    </source>
</evidence>
<reference evidence="12" key="1">
    <citation type="journal article" date="2023" name="bioRxiv">
        <title>Scaffold-level genome assemblies of two parasitoid biocontrol wasps reveal the parthenogenesis mechanism and an associated novel virus.</title>
        <authorList>
            <person name="Inwood S."/>
            <person name="Skelly J."/>
            <person name="Guhlin J."/>
            <person name="Harrop T."/>
            <person name="Goldson S."/>
            <person name="Dearden P."/>
        </authorList>
    </citation>
    <scope>NUCLEOTIDE SEQUENCE</scope>
    <source>
        <strain evidence="12">Lincoln</strain>
        <tissue evidence="12">Whole body</tissue>
    </source>
</reference>
<dbReference type="Pfam" id="PF00083">
    <property type="entry name" value="Sugar_tr"/>
    <property type="match status" value="1"/>
</dbReference>
<evidence type="ECO:0000256" key="6">
    <source>
        <dbReference type="ARBA" id="ARBA00023136"/>
    </source>
</evidence>
<feature type="region of interest" description="Disordered" evidence="9">
    <location>
        <begin position="15"/>
        <end position="35"/>
    </location>
</feature>
<evidence type="ECO:0000256" key="7">
    <source>
        <dbReference type="ARBA" id="ARBA00023180"/>
    </source>
</evidence>
<dbReference type="PANTHER" id="PTHR23503:SF127">
    <property type="entry name" value="FI08437P-RELATED"/>
    <property type="match status" value="1"/>
</dbReference>
<feature type="transmembrane region" description="Helical" evidence="10">
    <location>
        <begin position="401"/>
        <end position="427"/>
    </location>
</feature>
<sequence length="518" mass="56115">MSSDAVIPCLEESKPPIISTRGKQGEGNENDESEQDIGGWTPLLVLAGATCCFGSALPAGYNIGVVNNPADIIKEFCNNSIEAQYNIKITKDQLKFIWSVVVSISLIGGVTGSLMASCIADKYGRRLGLAIGNIFGFIGAILFLITPASKSVEVLIAGRLMVGFSGGIATSLLSMYMMEIAPLRQRGAVGVFCQLGITVGVFLGQVAGLDSVLGTTNSWHIMLASFAPLCIIAFILLYFLPESPKYLYLIKHKKEEAIQGLLRLRNVHINLLQKEIQSLHHESTVNSTIDSWSIGRVLKDPSLRLPLLLVSSLQLGQPLSGINSVFYYSTEIFKTAQLTRIQSQYATLGTGVINIAMAVISVRIMSHFGRRTLFFCSSYASAACLVVLALGYHYIAHGSIMIWLCTASVLIYVLTYGLGLGPIPYFIASELFDVGPRPAAMAIGSVCNWGGNFIVGLLFPSIFNVIGAFTFLIFVAFIIIVALFMRTYLPETRNVDTTIITAQLSYGFKSRPNPISNA</sequence>
<dbReference type="AlphaFoldDB" id="A0AA39G1S4"/>
<dbReference type="GO" id="GO:0005353">
    <property type="term" value="F:fructose transmembrane transporter activity"/>
    <property type="evidence" value="ECO:0007669"/>
    <property type="project" value="UniProtKB-ARBA"/>
</dbReference>
<dbReference type="InterPro" id="IPR036259">
    <property type="entry name" value="MFS_trans_sf"/>
</dbReference>
<comment type="subcellular location">
    <subcellularLocation>
        <location evidence="1">Cell membrane</location>
        <topology evidence="1">Multi-pass membrane protein</topology>
    </subcellularLocation>
</comment>
<feature type="transmembrane region" description="Helical" evidence="10">
    <location>
        <begin position="127"/>
        <end position="148"/>
    </location>
</feature>
<evidence type="ECO:0000313" key="12">
    <source>
        <dbReference type="EMBL" id="KAK0179194.1"/>
    </source>
</evidence>
<dbReference type="InterPro" id="IPR020846">
    <property type="entry name" value="MFS_dom"/>
</dbReference>
<dbReference type="PROSITE" id="PS00217">
    <property type="entry name" value="SUGAR_TRANSPORT_2"/>
    <property type="match status" value="1"/>
</dbReference>
<feature type="transmembrane region" description="Helical" evidence="10">
    <location>
        <begin position="465"/>
        <end position="485"/>
    </location>
</feature>
<dbReference type="NCBIfam" id="TIGR00879">
    <property type="entry name" value="SP"/>
    <property type="match status" value="1"/>
</dbReference>
<dbReference type="InterPro" id="IPR005828">
    <property type="entry name" value="MFS_sugar_transport-like"/>
</dbReference>
<dbReference type="FunFam" id="1.20.1250.20:FF:001511">
    <property type="entry name" value="Solute carrier family 2, facilitated glucose transporter member 5"/>
    <property type="match status" value="1"/>
</dbReference>